<keyword evidence="3" id="KW-1185">Reference proteome</keyword>
<dbReference type="AlphaFoldDB" id="A0A4U0Q005"/>
<evidence type="ECO:0000256" key="1">
    <source>
        <dbReference type="SAM" id="MobiDB-lite"/>
    </source>
</evidence>
<comment type="caution">
    <text evidence="2">The sequence shown here is derived from an EMBL/GenBank/DDBJ whole genome shotgun (WGS) entry which is preliminary data.</text>
</comment>
<feature type="region of interest" description="Disordered" evidence="1">
    <location>
        <begin position="1"/>
        <end position="51"/>
    </location>
</feature>
<sequence length="137" mass="15067">MATDNNWSTTYASPDNTSTPKPGGTTTTSGTMIADRAVHPERPDRAGGGINTYGYVEESPLRYIDPNGNSALEKIGDWFDSGEKAYLGISCSKWVVRYQKAQLDCARECPAGADSKKLLEFVDKYKASFWGRLNIFV</sequence>
<evidence type="ECO:0008006" key="4">
    <source>
        <dbReference type="Google" id="ProtNLM"/>
    </source>
</evidence>
<dbReference type="Proteomes" id="UP000310016">
    <property type="component" value="Unassembled WGS sequence"/>
</dbReference>
<feature type="compositionally biased region" description="Low complexity" evidence="1">
    <location>
        <begin position="17"/>
        <end position="31"/>
    </location>
</feature>
<name>A0A4U0Q005_9NEIS</name>
<dbReference type="EMBL" id="SUMF01000008">
    <property type="protein sequence ID" value="TJZ73890.1"/>
    <property type="molecule type" value="Genomic_DNA"/>
</dbReference>
<evidence type="ECO:0000313" key="2">
    <source>
        <dbReference type="EMBL" id="TJZ73890.1"/>
    </source>
</evidence>
<organism evidence="2 3">
    <name type="scientific">Chitiniphilus eburneus</name>
    <dbReference type="NCBI Taxonomy" id="2571148"/>
    <lineage>
        <taxon>Bacteria</taxon>
        <taxon>Pseudomonadati</taxon>
        <taxon>Pseudomonadota</taxon>
        <taxon>Betaproteobacteria</taxon>
        <taxon>Neisseriales</taxon>
        <taxon>Chitinibacteraceae</taxon>
        <taxon>Chitiniphilus</taxon>
    </lineage>
</organism>
<dbReference type="RefSeq" id="WP_136773252.1">
    <property type="nucleotide sequence ID" value="NZ_CP156074.1"/>
</dbReference>
<accession>A0A4U0Q005</accession>
<gene>
    <name evidence="2" type="ORF">FAZ21_09750</name>
</gene>
<feature type="compositionally biased region" description="Polar residues" evidence="1">
    <location>
        <begin position="1"/>
        <end position="16"/>
    </location>
</feature>
<proteinExistence type="predicted"/>
<reference evidence="2 3" key="1">
    <citation type="submission" date="2019-04" db="EMBL/GenBank/DDBJ databases">
        <title>Chitiniphilus eburnea sp. nov., a novel chitinolytic bacterium isolated from aquaculture sludge.</title>
        <authorList>
            <person name="Sheng M."/>
        </authorList>
    </citation>
    <scope>NUCLEOTIDE SEQUENCE [LARGE SCALE GENOMIC DNA]</scope>
    <source>
        <strain evidence="2 3">HX-2-15</strain>
    </source>
</reference>
<evidence type="ECO:0000313" key="3">
    <source>
        <dbReference type="Proteomes" id="UP000310016"/>
    </source>
</evidence>
<protein>
    <recommendedName>
        <fullName evidence="4">RHS repeat-associated core domain-containing protein</fullName>
    </recommendedName>
</protein>
<feature type="compositionally biased region" description="Basic and acidic residues" evidence="1">
    <location>
        <begin position="36"/>
        <end position="45"/>
    </location>
</feature>